<proteinExistence type="predicted"/>
<gene>
    <name evidence="1" type="ORF">BDN72DRAFT_882823</name>
</gene>
<evidence type="ECO:0000313" key="1">
    <source>
        <dbReference type="EMBL" id="TFK62103.1"/>
    </source>
</evidence>
<keyword evidence="2" id="KW-1185">Reference proteome</keyword>
<name>A0ACD3A8C2_9AGAR</name>
<dbReference type="Proteomes" id="UP000308600">
    <property type="component" value="Unassembled WGS sequence"/>
</dbReference>
<organism evidence="1 2">
    <name type="scientific">Pluteus cervinus</name>
    <dbReference type="NCBI Taxonomy" id="181527"/>
    <lineage>
        <taxon>Eukaryota</taxon>
        <taxon>Fungi</taxon>
        <taxon>Dikarya</taxon>
        <taxon>Basidiomycota</taxon>
        <taxon>Agaricomycotina</taxon>
        <taxon>Agaricomycetes</taxon>
        <taxon>Agaricomycetidae</taxon>
        <taxon>Agaricales</taxon>
        <taxon>Pluteineae</taxon>
        <taxon>Pluteaceae</taxon>
        <taxon>Pluteus</taxon>
    </lineage>
</organism>
<protein>
    <submittedName>
        <fullName evidence="1">Uncharacterized protein</fullName>
    </submittedName>
</protein>
<dbReference type="EMBL" id="ML208605">
    <property type="protein sequence ID" value="TFK62103.1"/>
    <property type="molecule type" value="Genomic_DNA"/>
</dbReference>
<sequence>MAFIHLVVVIMPLVPLPAFPFDASISPRENTVAGIWEKMMRYSFILVCGTVGTGKTTLAGLIQKHAQKVLPSVTLISLINWPKNPQRRSEVRARLNRRLGLPTIFILTSAELSYDDIDLWLDFLKNIHDHQPKNFYAIVFESYGYTFSNESVPESVQDSLRQCARRGWLHSDPVGKERVGYVFASPLHQWFVQWKLFSQIAPENALGATLLEFVLGVVRLFNPRRLPEHVRRNGPGFLPRPPETQFQDEFYRCSHIYSSGSIVTFPELGSTGHADFYVPSKKWGIEVFRHGDQLGERIGRFSQHGVYHPTYDLDDFIILHFHTTELEDKSTSMELSAYPSCDPGLSNVYHVVFQEGYRRVVVMDEKKQTVENGEFMLIDR</sequence>
<reference evidence="1 2" key="1">
    <citation type="journal article" date="2019" name="Nat. Ecol. Evol.">
        <title>Megaphylogeny resolves global patterns of mushroom evolution.</title>
        <authorList>
            <person name="Varga T."/>
            <person name="Krizsan K."/>
            <person name="Foldi C."/>
            <person name="Dima B."/>
            <person name="Sanchez-Garcia M."/>
            <person name="Sanchez-Ramirez S."/>
            <person name="Szollosi G.J."/>
            <person name="Szarkandi J.G."/>
            <person name="Papp V."/>
            <person name="Albert L."/>
            <person name="Andreopoulos W."/>
            <person name="Angelini C."/>
            <person name="Antonin V."/>
            <person name="Barry K.W."/>
            <person name="Bougher N.L."/>
            <person name="Buchanan P."/>
            <person name="Buyck B."/>
            <person name="Bense V."/>
            <person name="Catcheside P."/>
            <person name="Chovatia M."/>
            <person name="Cooper J."/>
            <person name="Damon W."/>
            <person name="Desjardin D."/>
            <person name="Finy P."/>
            <person name="Geml J."/>
            <person name="Haridas S."/>
            <person name="Hughes K."/>
            <person name="Justo A."/>
            <person name="Karasinski D."/>
            <person name="Kautmanova I."/>
            <person name="Kiss B."/>
            <person name="Kocsube S."/>
            <person name="Kotiranta H."/>
            <person name="LaButti K.M."/>
            <person name="Lechner B.E."/>
            <person name="Liimatainen K."/>
            <person name="Lipzen A."/>
            <person name="Lukacs Z."/>
            <person name="Mihaltcheva S."/>
            <person name="Morgado L.N."/>
            <person name="Niskanen T."/>
            <person name="Noordeloos M.E."/>
            <person name="Ohm R.A."/>
            <person name="Ortiz-Santana B."/>
            <person name="Ovrebo C."/>
            <person name="Racz N."/>
            <person name="Riley R."/>
            <person name="Savchenko A."/>
            <person name="Shiryaev A."/>
            <person name="Soop K."/>
            <person name="Spirin V."/>
            <person name="Szebenyi C."/>
            <person name="Tomsovsky M."/>
            <person name="Tulloss R.E."/>
            <person name="Uehling J."/>
            <person name="Grigoriev I.V."/>
            <person name="Vagvolgyi C."/>
            <person name="Papp T."/>
            <person name="Martin F.M."/>
            <person name="Miettinen O."/>
            <person name="Hibbett D.S."/>
            <person name="Nagy L.G."/>
        </authorList>
    </citation>
    <scope>NUCLEOTIDE SEQUENCE [LARGE SCALE GENOMIC DNA]</scope>
    <source>
        <strain evidence="1 2">NL-1719</strain>
    </source>
</reference>
<accession>A0ACD3A8C2</accession>
<evidence type="ECO:0000313" key="2">
    <source>
        <dbReference type="Proteomes" id="UP000308600"/>
    </source>
</evidence>